<dbReference type="InterPro" id="IPR014710">
    <property type="entry name" value="RmlC-like_jellyroll"/>
</dbReference>
<name>A0ABN2MF64_9MICO</name>
<proteinExistence type="predicted"/>
<dbReference type="InterPro" id="IPR010982">
    <property type="entry name" value="Lambda_DNA-bd_dom_sf"/>
</dbReference>
<dbReference type="InterPro" id="IPR001387">
    <property type="entry name" value="Cro/C1-type_HTH"/>
</dbReference>
<dbReference type="EMBL" id="BAAANK010000001">
    <property type="protein sequence ID" value="GAA1823157.1"/>
    <property type="molecule type" value="Genomic_DNA"/>
</dbReference>
<dbReference type="RefSeq" id="WP_157425770.1">
    <property type="nucleotide sequence ID" value="NZ_BAAANK010000001.1"/>
</dbReference>
<evidence type="ECO:0000313" key="5">
    <source>
        <dbReference type="Proteomes" id="UP001501746"/>
    </source>
</evidence>
<feature type="domain" description="HTH cro/C1-type" evidence="3">
    <location>
        <begin position="53"/>
        <end position="107"/>
    </location>
</feature>
<comment type="caution">
    <text evidence="4">The sequence shown here is derived from an EMBL/GenBank/DDBJ whole genome shotgun (WGS) entry which is preliminary data.</text>
</comment>
<dbReference type="PANTHER" id="PTHR46797">
    <property type="entry name" value="HTH-TYPE TRANSCRIPTIONAL REGULATOR"/>
    <property type="match status" value="1"/>
</dbReference>
<evidence type="ECO:0000259" key="3">
    <source>
        <dbReference type="PROSITE" id="PS50943"/>
    </source>
</evidence>
<organism evidence="4 5">
    <name type="scientific">Agromyces salentinus</name>
    <dbReference type="NCBI Taxonomy" id="269421"/>
    <lineage>
        <taxon>Bacteria</taxon>
        <taxon>Bacillati</taxon>
        <taxon>Actinomycetota</taxon>
        <taxon>Actinomycetes</taxon>
        <taxon>Micrococcales</taxon>
        <taxon>Microbacteriaceae</taxon>
        <taxon>Agromyces</taxon>
    </lineage>
</organism>
<dbReference type="CDD" id="cd00093">
    <property type="entry name" value="HTH_XRE"/>
    <property type="match status" value="1"/>
</dbReference>
<accession>A0ABN2MF64</accession>
<dbReference type="Gene3D" id="2.60.120.10">
    <property type="entry name" value="Jelly Rolls"/>
    <property type="match status" value="1"/>
</dbReference>
<dbReference type="InterPro" id="IPR011051">
    <property type="entry name" value="RmlC_Cupin_sf"/>
</dbReference>
<gene>
    <name evidence="4" type="ORF">GCM10009750_02060</name>
</gene>
<evidence type="ECO:0000313" key="4">
    <source>
        <dbReference type="EMBL" id="GAA1823157.1"/>
    </source>
</evidence>
<dbReference type="Pfam" id="PF07883">
    <property type="entry name" value="Cupin_2"/>
    <property type="match status" value="1"/>
</dbReference>
<sequence>MARWNPEEFETDAAASAAPERGGDRASAGTAGAAATDLDAGFDRLLDGVGARLRALRARRGLTLSELSEQTGVSVSTLSRLESGGRRPTLDLLVRLAAVYRASLDDLVGAPQIADPRVHPKPFFRNGRAIIPLTRSNPDVHAYKMVLPGHPPEQPVEQSAHEGYDWIYVLSGRVRLALGDEEIVLEAGEAAEFDTRTLHGHASASGTQPAEVLNLLSTQGERVHLRGTAGSGDS</sequence>
<dbReference type="SUPFAM" id="SSF47413">
    <property type="entry name" value="lambda repressor-like DNA-binding domains"/>
    <property type="match status" value="1"/>
</dbReference>
<dbReference type="InterPro" id="IPR013096">
    <property type="entry name" value="Cupin_2"/>
</dbReference>
<dbReference type="Gene3D" id="1.10.260.40">
    <property type="entry name" value="lambda repressor-like DNA-binding domains"/>
    <property type="match status" value="1"/>
</dbReference>
<keyword evidence="5" id="KW-1185">Reference proteome</keyword>
<dbReference type="SUPFAM" id="SSF51182">
    <property type="entry name" value="RmlC-like cupins"/>
    <property type="match status" value="1"/>
</dbReference>
<protein>
    <submittedName>
        <fullName evidence="4">XRE family transcriptional regulator</fullName>
    </submittedName>
</protein>
<dbReference type="CDD" id="cd02209">
    <property type="entry name" value="cupin_XRE_C"/>
    <property type="match status" value="1"/>
</dbReference>
<feature type="region of interest" description="Disordered" evidence="2">
    <location>
        <begin position="1"/>
        <end position="30"/>
    </location>
</feature>
<dbReference type="Proteomes" id="UP001501746">
    <property type="component" value="Unassembled WGS sequence"/>
</dbReference>
<evidence type="ECO:0000256" key="2">
    <source>
        <dbReference type="SAM" id="MobiDB-lite"/>
    </source>
</evidence>
<keyword evidence="1" id="KW-0238">DNA-binding</keyword>
<evidence type="ECO:0000256" key="1">
    <source>
        <dbReference type="ARBA" id="ARBA00023125"/>
    </source>
</evidence>
<dbReference type="SMART" id="SM00530">
    <property type="entry name" value="HTH_XRE"/>
    <property type="match status" value="1"/>
</dbReference>
<dbReference type="Pfam" id="PF01381">
    <property type="entry name" value="HTH_3"/>
    <property type="match status" value="1"/>
</dbReference>
<dbReference type="PANTHER" id="PTHR46797:SF1">
    <property type="entry name" value="METHYLPHOSPHONATE SYNTHASE"/>
    <property type="match status" value="1"/>
</dbReference>
<reference evidence="4 5" key="1">
    <citation type="journal article" date="2019" name="Int. J. Syst. Evol. Microbiol.">
        <title>The Global Catalogue of Microorganisms (GCM) 10K type strain sequencing project: providing services to taxonomists for standard genome sequencing and annotation.</title>
        <authorList>
            <consortium name="The Broad Institute Genomics Platform"/>
            <consortium name="The Broad Institute Genome Sequencing Center for Infectious Disease"/>
            <person name="Wu L."/>
            <person name="Ma J."/>
        </authorList>
    </citation>
    <scope>NUCLEOTIDE SEQUENCE [LARGE SCALE GENOMIC DNA]</scope>
    <source>
        <strain evidence="4 5">JCM 14323</strain>
    </source>
</reference>
<dbReference type="InterPro" id="IPR050807">
    <property type="entry name" value="TransReg_Diox_bact_type"/>
</dbReference>
<dbReference type="PROSITE" id="PS50943">
    <property type="entry name" value="HTH_CROC1"/>
    <property type="match status" value="1"/>
</dbReference>